<dbReference type="EMBL" id="CP138203">
    <property type="protein sequence ID" value="WPC73079.1"/>
    <property type="molecule type" value="Genomic_DNA"/>
</dbReference>
<accession>A0ABZ0Q9H6</accession>
<evidence type="ECO:0000313" key="3">
    <source>
        <dbReference type="Proteomes" id="UP001304071"/>
    </source>
</evidence>
<feature type="transmembrane region" description="Helical" evidence="1">
    <location>
        <begin position="152"/>
        <end position="173"/>
    </location>
</feature>
<evidence type="ECO:0000313" key="2">
    <source>
        <dbReference type="EMBL" id="WPC73079.1"/>
    </source>
</evidence>
<feature type="transmembrane region" description="Helical" evidence="1">
    <location>
        <begin position="107"/>
        <end position="131"/>
    </location>
</feature>
<protein>
    <submittedName>
        <fullName evidence="2">Uncharacterized protein</fullName>
    </submittedName>
</protein>
<organism evidence="2 3">
    <name type="scientific">Vibrio porteresiae DSM 19223</name>
    <dbReference type="NCBI Taxonomy" id="1123496"/>
    <lineage>
        <taxon>Bacteria</taxon>
        <taxon>Pseudomonadati</taxon>
        <taxon>Pseudomonadota</taxon>
        <taxon>Gammaproteobacteria</taxon>
        <taxon>Vibrionales</taxon>
        <taxon>Vibrionaceae</taxon>
        <taxon>Vibrio</taxon>
    </lineage>
</organism>
<keyword evidence="3" id="KW-1185">Reference proteome</keyword>
<sequence length="292" mass="32468">MVTTHVQSKWQKGLMTLLIIGLVAVSSLNLADEKAHQLINQAMLSAAGSYTIARTLDAAISTLQSSEVSAGVFSIDIGQVLNPVSDLINKFSDIMVMSFTSLSLQKVLLLMLSSTAANVIFALFAAAYLLTMWAGWAQQWRSLAQRLFHIMAIGRFLVLLAVLSSQCIDWWFINPQIEQYQQRVAALAHESEQSSYPVTAAEEKTEHSFLSFLQQLQQQWEQLTHDVAAQKDKLTQLADIAESSVVDLMTLMALYLLKTLILPLLFVFLCRMGLSRLFTTIPVNTVDKIPSN</sequence>
<keyword evidence="1" id="KW-0472">Membrane</keyword>
<dbReference type="Proteomes" id="UP001304071">
    <property type="component" value="Chromosome 1"/>
</dbReference>
<evidence type="ECO:0000256" key="1">
    <source>
        <dbReference type="SAM" id="Phobius"/>
    </source>
</evidence>
<keyword evidence="1" id="KW-0812">Transmembrane</keyword>
<reference evidence="2 3" key="1">
    <citation type="submission" date="2023-11" db="EMBL/GenBank/DDBJ databases">
        <title>Plant-associative lifestyle of Vibrio porteresiae and its evolutionary dynamics.</title>
        <authorList>
            <person name="Rameshkumar N."/>
            <person name="Kirti K."/>
        </authorList>
    </citation>
    <scope>NUCLEOTIDE SEQUENCE [LARGE SCALE GENOMIC DNA]</scope>
    <source>
        <strain evidence="2 3">MSSRF30</strain>
    </source>
</reference>
<keyword evidence="1" id="KW-1133">Transmembrane helix</keyword>
<name>A0ABZ0Q9H6_9VIBR</name>
<gene>
    <name evidence="2" type="ORF">R8Z52_13250</name>
</gene>
<proteinExistence type="predicted"/>
<feature type="transmembrane region" description="Helical" evidence="1">
    <location>
        <begin position="252"/>
        <end position="270"/>
    </location>
</feature>
<dbReference type="RefSeq" id="WP_261892888.1">
    <property type="nucleotide sequence ID" value="NZ_AP024895.1"/>
</dbReference>